<proteinExistence type="predicted"/>
<feature type="region of interest" description="Disordered" evidence="1">
    <location>
        <begin position="1"/>
        <end position="49"/>
    </location>
</feature>
<sequence>MGTALSGRGSSIRSPGASAAMRAPTETLVDEKKGATVGGRAERRERMLN</sequence>
<protein>
    <submittedName>
        <fullName evidence="2">Uncharacterized protein</fullName>
    </submittedName>
</protein>
<feature type="compositionally biased region" description="Basic and acidic residues" evidence="1">
    <location>
        <begin position="29"/>
        <end position="49"/>
    </location>
</feature>
<reference evidence="2" key="1">
    <citation type="journal article" date="2018" name="MSphere">
        <title>Ultrasensitive Capture of Human Herpes Simplex Virus Genomes Directly from Clinical Samples Reveals Extraordinarily Limited Evolution in Cell Culture.</title>
        <authorList>
            <person name="Greninger A.L."/>
            <person name="Roychoudhury P."/>
            <person name="Xie H."/>
            <person name="Casto A."/>
            <person name="Cent A."/>
            <person name="Pepper G."/>
            <person name="Koelle D.M."/>
            <person name="Huang M.L."/>
            <person name="Wald A."/>
            <person name="Johnston C."/>
            <person name="Jerome K.R."/>
        </authorList>
    </citation>
    <scope>NUCLEOTIDE SEQUENCE</scope>
    <source>
        <strain evidence="2">2003-15756</strain>
    </source>
</reference>
<evidence type="ECO:0000313" key="2">
    <source>
        <dbReference type="EMBL" id="AWW10931.1"/>
    </source>
</evidence>
<organism evidence="2">
    <name type="scientific">Human herpesvirus 1</name>
    <name type="common">HHV-1</name>
    <name type="synonym">Human herpes simplex virus 1</name>
    <dbReference type="NCBI Taxonomy" id="10298"/>
    <lineage>
        <taxon>Viruses</taxon>
        <taxon>Duplodnaviria</taxon>
        <taxon>Heunggongvirae</taxon>
        <taxon>Peploviricota</taxon>
        <taxon>Herviviricetes</taxon>
        <taxon>Herpesvirales</taxon>
        <taxon>Orthoherpesviridae</taxon>
        <taxon>Alphaherpesvirinae</taxon>
        <taxon>Simplexvirus</taxon>
        <taxon>Simplexvirus humanalpha1</taxon>
    </lineage>
</organism>
<accession>A0A2Z4H7Z1</accession>
<evidence type="ECO:0000256" key="1">
    <source>
        <dbReference type="SAM" id="MobiDB-lite"/>
    </source>
</evidence>
<dbReference type="EMBL" id="MG999872">
    <property type="protein sequence ID" value="AWW10931.1"/>
    <property type="molecule type" value="Genomic_DNA"/>
</dbReference>
<organismHost>
    <name type="scientific">Homo sapiens</name>
    <name type="common">Human</name>
    <dbReference type="NCBI Taxonomy" id="9606"/>
</organismHost>
<name>A0A2Z4H7Z1_HHV1</name>